<feature type="binding site" evidence="5">
    <location>
        <position position="14"/>
    </location>
    <ligand>
        <name>a divalent metal cation</name>
        <dbReference type="ChEBI" id="CHEBI:60240"/>
    </ligand>
</feature>
<dbReference type="PANTHER" id="PTHR30457">
    <property type="entry name" value="5'-NUCLEOTIDASE SURE"/>
    <property type="match status" value="1"/>
</dbReference>
<comment type="caution">
    <text evidence="7">The sequence shown here is derived from an EMBL/GenBank/DDBJ whole genome shotgun (WGS) entry which is preliminary data.</text>
</comment>
<dbReference type="EMBL" id="AEPE02000004">
    <property type="protein sequence ID" value="EFZ37033.1"/>
    <property type="molecule type" value="Genomic_DNA"/>
</dbReference>
<evidence type="ECO:0000256" key="3">
    <source>
        <dbReference type="ARBA" id="ARBA00022723"/>
    </source>
</evidence>
<gene>
    <name evidence="5 7" type="primary">surE</name>
    <name evidence="7" type="ORF">HMPREF0663_11091</name>
</gene>
<feature type="domain" description="Survival protein SurE-like phosphatase/nucleotidase" evidence="6">
    <location>
        <begin position="8"/>
        <end position="191"/>
    </location>
</feature>
<dbReference type="InterPro" id="IPR030048">
    <property type="entry name" value="SurE"/>
</dbReference>
<dbReference type="AlphaFoldDB" id="E7RPJ0"/>
<sequence length="260" mass="28778">MTQNKPFILISNDDGYHSPGIRTLVDMVSGIGDVLVCAPESARSGYSCAFSAASPLRLKRRRNIGAADVWSCSGTPVDCVKLALDQFCQQRKPALILGGINHGDNSSVNTHYSGTMGVAMEGCMKHIPSIAFSSCYCNEDANLEPLRPFVEMIALRVLDEGLPKGVCLNVNFPARERFEGIRVCRMAFGRWINEVVTAHHPHGYDYHWMVGEYHNDEPQATDTDRTALNQGYVAITPTRMDVTAYDYMEHAKAVFNAEKL</sequence>
<proteinExistence type="inferred from homology"/>
<evidence type="ECO:0000256" key="4">
    <source>
        <dbReference type="ARBA" id="ARBA00022801"/>
    </source>
</evidence>
<feature type="binding site" evidence="5">
    <location>
        <position position="101"/>
    </location>
    <ligand>
        <name>a divalent metal cation</name>
        <dbReference type="ChEBI" id="CHEBI:60240"/>
    </ligand>
</feature>
<keyword evidence="3 5" id="KW-0479">Metal-binding</keyword>
<accession>E7RPJ0</accession>
<dbReference type="STRING" id="28134.SAMN05444288_0002"/>
<dbReference type="InterPro" id="IPR002828">
    <property type="entry name" value="SurE-like_Pase/nucleotidase"/>
</dbReference>
<evidence type="ECO:0000256" key="2">
    <source>
        <dbReference type="ARBA" id="ARBA00011062"/>
    </source>
</evidence>
<dbReference type="Proteomes" id="UP000005580">
    <property type="component" value="Unassembled WGS sequence"/>
</dbReference>
<dbReference type="SUPFAM" id="SSF64167">
    <property type="entry name" value="SurE-like"/>
    <property type="match status" value="1"/>
</dbReference>
<dbReference type="GO" id="GO:0005737">
    <property type="term" value="C:cytoplasm"/>
    <property type="evidence" value="ECO:0007669"/>
    <property type="project" value="UniProtKB-SubCell"/>
</dbReference>
<dbReference type="EC" id="3.1.3.5" evidence="5"/>
<dbReference type="GO" id="GO:0046872">
    <property type="term" value="F:metal ion binding"/>
    <property type="evidence" value="ECO:0007669"/>
    <property type="project" value="UniProtKB-UniRule"/>
</dbReference>
<evidence type="ECO:0000256" key="5">
    <source>
        <dbReference type="HAMAP-Rule" id="MF_00060"/>
    </source>
</evidence>
<name>E7RPJ0_9BACT</name>
<dbReference type="HOGENOM" id="CLU_045192_1_0_10"/>
<dbReference type="Pfam" id="PF01975">
    <property type="entry name" value="SurE"/>
    <property type="match status" value="1"/>
</dbReference>
<dbReference type="GO" id="GO:0000166">
    <property type="term" value="F:nucleotide binding"/>
    <property type="evidence" value="ECO:0007669"/>
    <property type="project" value="UniProtKB-KW"/>
</dbReference>
<comment type="similarity">
    <text evidence="2 5">Belongs to the SurE nucleotidase family.</text>
</comment>
<dbReference type="HAMAP" id="MF_00060">
    <property type="entry name" value="SurE"/>
    <property type="match status" value="1"/>
</dbReference>
<keyword evidence="5" id="KW-0963">Cytoplasm</keyword>
<dbReference type="InterPro" id="IPR036523">
    <property type="entry name" value="SurE-like_sf"/>
</dbReference>
<dbReference type="RefSeq" id="WP_004368330.1">
    <property type="nucleotide sequence ID" value="NZ_GL833118.1"/>
</dbReference>
<reference evidence="7" key="1">
    <citation type="submission" date="2011-01" db="EMBL/GenBank/DDBJ databases">
        <authorList>
            <person name="Muzny D."/>
            <person name="Qin X."/>
            <person name="Buhay C."/>
            <person name="Dugan-Rocha S."/>
            <person name="Ding Y."/>
            <person name="Chen G."/>
            <person name="Hawes A."/>
            <person name="Holder M."/>
            <person name="Jhangiani S."/>
            <person name="Johnson A."/>
            <person name="Khan Z."/>
            <person name="Li Z."/>
            <person name="Liu W."/>
            <person name="Liu X."/>
            <person name="Perez L."/>
            <person name="Shen H."/>
            <person name="Wang Q."/>
            <person name="Watt J."/>
            <person name="Xi L."/>
            <person name="Xin Y."/>
            <person name="Zhou J."/>
            <person name="Deng J."/>
            <person name="Jiang H."/>
            <person name="Liu Y."/>
            <person name="Qu J."/>
            <person name="Song X.-Z."/>
            <person name="Zhang L."/>
            <person name="Villasana D."/>
            <person name="Johnson A."/>
            <person name="Liu J."/>
            <person name="Liyanage D."/>
            <person name="Lorensuhewa L."/>
            <person name="Robinson T."/>
            <person name="Song A."/>
            <person name="Song B.-B."/>
            <person name="Dinh H."/>
            <person name="Thornton R."/>
            <person name="Coyle M."/>
            <person name="Francisco L."/>
            <person name="Jackson L."/>
            <person name="Javaid M."/>
            <person name="Korchina V."/>
            <person name="Kovar C."/>
            <person name="Mata R."/>
            <person name="Mathew T."/>
            <person name="Ngo R."/>
            <person name="Nguyen L."/>
            <person name="Nguyen N."/>
            <person name="Okwuonu G."/>
            <person name="Ongeri F."/>
            <person name="Pham C."/>
            <person name="Simmons D."/>
            <person name="Wilczek-Boney K."/>
            <person name="Hale W."/>
            <person name="Jakkamsetti A."/>
            <person name="Pham P."/>
            <person name="Ruth R."/>
            <person name="San Lucas F."/>
            <person name="Warren J."/>
            <person name="Zhang J."/>
            <person name="Zhao Z."/>
            <person name="Zhou C."/>
            <person name="Zhu D."/>
            <person name="Lee S."/>
            <person name="Bess C."/>
            <person name="Blankenburg K."/>
            <person name="Forbes L."/>
            <person name="Fu Q."/>
            <person name="Gubbala S."/>
            <person name="Hirani K."/>
            <person name="Jayaseelan J.C."/>
            <person name="Lara F."/>
            <person name="Munidasa M."/>
            <person name="Palculict T."/>
            <person name="Patil S."/>
            <person name="Pu L.-L."/>
            <person name="Saada N."/>
            <person name="Tang L."/>
            <person name="Weissenberger G."/>
            <person name="Zhu Y."/>
            <person name="Hemphill L."/>
            <person name="Shang Y."/>
            <person name="Youmans B."/>
            <person name="Ayvaz T."/>
            <person name="Ross M."/>
            <person name="Santibanez J."/>
            <person name="Aqrawi P."/>
            <person name="Gross S."/>
            <person name="Joshi V."/>
            <person name="Fowler G."/>
            <person name="Nazareth L."/>
            <person name="Reid J."/>
            <person name="Worley K."/>
            <person name="Petrosino J."/>
            <person name="Highlander S."/>
            <person name="Gibbs R."/>
        </authorList>
    </citation>
    <scope>NUCLEOTIDE SEQUENCE [LARGE SCALE GENOMIC DNA]</scope>
    <source>
        <strain evidence="7">ATCC 33269</strain>
    </source>
</reference>
<dbReference type="NCBIfam" id="TIGR00087">
    <property type="entry name" value="surE"/>
    <property type="match status" value="1"/>
</dbReference>
<dbReference type="eggNOG" id="COG0496">
    <property type="taxonomic scope" value="Bacteria"/>
</dbReference>
<protein>
    <recommendedName>
        <fullName evidence="5">5'-nucleotidase SurE</fullName>
        <ecNumber evidence="5">3.1.3.5</ecNumber>
    </recommendedName>
    <alternativeName>
        <fullName evidence="5">Nucleoside 5'-monophosphate phosphohydrolase</fullName>
    </alternativeName>
</protein>
<dbReference type="GO" id="GO:0008253">
    <property type="term" value="F:5'-nucleotidase activity"/>
    <property type="evidence" value="ECO:0007669"/>
    <property type="project" value="UniProtKB-UniRule"/>
</dbReference>
<feature type="binding site" evidence="5">
    <location>
        <position position="13"/>
    </location>
    <ligand>
        <name>a divalent metal cation</name>
        <dbReference type="ChEBI" id="CHEBI:60240"/>
    </ligand>
</feature>
<comment type="subcellular location">
    <subcellularLocation>
        <location evidence="5">Cytoplasm</location>
    </subcellularLocation>
</comment>
<keyword evidence="4 5" id="KW-0378">Hydrolase</keyword>
<feature type="binding site" evidence="5">
    <location>
        <position position="44"/>
    </location>
    <ligand>
        <name>a divalent metal cation</name>
        <dbReference type="ChEBI" id="CHEBI:60240"/>
    </ligand>
</feature>
<evidence type="ECO:0000313" key="7">
    <source>
        <dbReference type="EMBL" id="EFZ37033.1"/>
    </source>
</evidence>
<organism evidence="7 8">
    <name type="scientific">Hoylesella oralis ATCC 33269</name>
    <dbReference type="NCBI Taxonomy" id="873533"/>
    <lineage>
        <taxon>Bacteria</taxon>
        <taxon>Pseudomonadati</taxon>
        <taxon>Bacteroidota</taxon>
        <taxon>Bacteroidia</taxon>
        <taxon>Bacteroidales</taxon>
        <taxon>Prevotellaceae</taxon>
        <taxon>Hoylesella</taxon>
    </lineage>
</organism>
<comment type="catalytic activity">
    <reaction evidence="1 5">
        <text>a ribonucleoside 5'-phosphate + H2O = a ribonucleoside + phosphate</text>
        <dbReference type="Rhea" id="RHEA:12484"/>
        <dbReference type="ChEBI" id="CHEBI:15377"/>
        <dbReference type="ChEBI" id="CHEBI:18254"/>
        <dbReference type="ChEBI" id="CHEBI:43474"/>
        <dbReference type="ChEBI" id="CHEBI:58043"/>
        <dbReference type="EC" id="3.1.3.5"/>
    </reaction>
</comment>
<comment type="cofactor">
    <cofactor evidence="5">
        <name>a divalent metal cation</name>
        <dbReference type="ChEBI" id="CHEBI:60240"/>
    </cofactor>
    <text evidence="5">Binds 1 divalent metal cation per subunit.</text>
</comment>
<dbReference type="PANTHER" id="PTHR30457:SF0">
    <property type="entry name" value="PHOSPHATASE, PUTATIVE (AFU_ORTHOLOGUE AFUA_4G01070)-RELATED"/>
    <property type="match status" value="1"/>
</dbReference>
<dbReference type="Gene3D" id="3.40.1210.10">
    <property type="entry name" value="Survival protein SurE-like phosphatase/nucleotidase"/>
    <property type="match status" value="1"/>
</dbReference>
<evidence type="ECO:0000259" key="6">
    <source>
        <dbReference type="Pfam" id="PF01975"/>
    </source>
</evidence>
<evidence type="ECO:0000256" key="1">
    <source>
        <dbReference type="ARBA" id="ARBA00000815"/>
    </source>
</evidence>
<evidence type="ECO:0000313" key="8">
    <source>
        <dbReference type="Proteomes" id="UP000005580"/>
    </source>
</evidence>
<keyword evidence="5" id="KW-0547">Nucleotide-binding</keyword>
<keyword evidence="8" id="KW-1185">Reference proteome</keyword>
<comment type="function">
    <text evidence="5">Nucleotidase that shows phosphatase activity on nucleoside 5'-monophosphates.</text>
</comment>